<dbReference type="Proteomes" id="UP000054485">
    <property type="component" value="Unassembled WGS sequence"/>
</dbReference>
<dbReference type="OrthoDB" id="2632196at2759"/>
<dbReference type="HOGENOM" id="CLU_1820506_0_0_1"/>
<dbReference type="InParanoid" id="A0A0D0AHA6"/>
<gene>
    <name evidence="2" type="ORF">CY34DRAFT_111373</name>
</gene>
<name>A0A0D0AHA6_9AGAM</name>
<dbReference type="AlphaFoldDB" id="A0A0D0AHA6"/>
<evidence type="ECO:0000313" key="3">
    <source>
        <dbReference type="Proteomes" id="UP000054485"/>
    </source>
</evidence>
<feature type="region of interest" description="Disordered" evidence="1">
    <location>
        <begin position="64"/>
        <end position="102"/>
    </location>
</feature>
<feature type="non-terminal residue" evidence="2">
    <location>
        <position position="1"/>
    </location>
</feature>
<evidence type="ECO:0000256" key="1">
    <source>
        <dbReference type="SAM" id="MobiDB-lite"/>
    </source>
</evidence>
<feature type="compositionally biased region" description="Polar residues" evidence="1">
    <location>
        <begin position="64"/>
        <end position="87"/>
    </location>
</feature>
<reference evidence="3" key="2">
    <citation type="submission" date="2015-01" db="EMBL/GenBank/DDBJ databases">
        <title>Evolutionary Origins and Diversification of the Mycorrhizal Mutualists.</title>
        <authorList>
            <consortium name="DOE Joint Genome Institute"/>
            <consortium name="Mycorrhizal Genomics Consortium"/>
            <person name="Kohler A."/>
            <person name="Kuo A."/>
            <person name="Nagy L.G."/>
            <person name="Floudas D."/>
            <person name="Copeland A."/>
            <person name="Barry K.W."/>
            <person name="Cichocki N."/>
            <person name="Veneault-Fourrey C."/>
            <person name="LaButti K."/>
            <person name="Lindquist E.A."/>
            <person name="Lipzen A."/>
            <person name="Lundell T."/>
            <person name="Morin E."/>
            <person name="Murat C."/>
            <person name="Riley R."/>
            <person name="Ohm R."/>
            <person name="Sun H."/>
            <person name="Tunlid A."/>
            <person name="Henrissat B."/>
            <person name="Grigoriev I.V."/>
            <person name="Hibbett D.S."/>
            <person name="Martin F."/>
        </authorList>
    </citation>
    <scope>NUCLEOTIDE SEQUENCE [LARGE SCALE GENOMIC DNA]</scope>
    <source>
        <strain evidence="3">UH-Slu-Lm8-n1</strain>
    </source>
</reference>
<proteinExistence type="predicted"/>
<keyword evidence="3" id="KW-1185">Reference proteome</keyword>
<organism evidence="2 3">
    <name type="scientific">Suillus luteus UH-Slu-Lm8-n1</name>
    <dbReference type="NCBI Taxonomy" id="930992"/>
    <lineage>
        <taxon>Eukaryota</taxon>
        <taxon>Fungi</taxon>
        <taxon>Dikarya</taxon>
        <taxon>Basidiomycota</taxon>
        <taxon>Agaricomycotina</taxon>
        <taxon>Agaricomycetes</taxon>
        <taxon>Agaricomycetidae</taxon>
        <taxon>Boletales</taxon>
        <taxon>Suillineae</taxon>
        <taxon>Suillaceae</taxon>
        <taxon>Suillus</taxon>
    </lineage>
</organism>
<reference evidence="2 3" key="1">
    <citation type="submission" date="2014-04" db="EMBL/GenBank/DDBJ databases">
        <authorList>
            <consortium name="DOE Joint Genome Institute"/>
            <person name="Kuo A."/>
            <person name="Ruytinx J."/>
            <person name="Rineau F."/>
            <person name="Colpaert J."/>
            <person name="Kohler A."/>
            <person name="Nagy L.G."/>
            <person name="Floudas D."/>
            <person name="Copeland A."/>
            <person name="Barry K.W."/>
            <person name="Cichocki N."/>
            <person name="Veneault-Fourrey C."/>
            <person name="LaButti K."/>
            <person name="Lindquist E.A."/>
            <person name="Lipzen A."/>
            <person name="Lundell T."/>
            <person name="Morin E."/>
            <person name="Murat C."/>
            <person name="Sun H."/>
            <person name="Tunlid A."/>
            <person name="Henrissat B."/>
            <person name="Grigoriev I.V."/>
            <person name="Hibbett D.S."/>
            <person name="Martin F."/>
            <person name="Nordberg H.P."/>
            <person name="Cantor M.N."/>
            <person name="Hua S.X."/>
        </authorList>
    </citation>
    <scope>NUCLEOTIDE SEQUENCE [LARGE SCALE GENOMIC DNA]</scope>
    <source>
        <strain evidence="2 3">UH-Slu-Lm8-n1</strain>
    </source>
</reference>
<sequence>MELVSQFTEDAVAQEDRICDRPACRRRIVKNDPCHYVANMILGQPGRFVCETCYVGYRQKISSSVRPSGQRAPLTQSMQRPASQSMQRLGMSRLPDPQIIRQSVNDAQRKSTIYPPPVVPLAFSQPSGSGISRTSAPGPEIL</sequence>
<protein>
    <submittedName>
        <fullName evidence="2">Uncharacterized protein</fullName>
    </submittedName>
</protein>
<accession>A0A0D0AHA6</accession>
<dbReference type="EMBL" id="KN837010">
    <property type="protein sequence ID" value="KIK31428.1"/>
    <property type="molecule type" value="Genomic_DNA"/>
</dbReference>
<evidence type="ECO:0000313" key="2">
    <source>
        <dbReference type="EMBL" id="KIK31428.1"/>
    </source>
</evidence>